<dbReference type="AlphaFoldDB" id="A0A6A6U1V4"/>
<dbReference type="Pfam" id="PF11991">
    <property type="entry name" value="Trp_DMAT"/>
    <property type="match status" value="1"/>
</dbReference>
<reference evidence="3" key="1">
    <citation type="journal article" date="2020" name="Stud. Mycol.">
        <title>101 Dothideomycetes genomes: a test case for predicting lifestyles and emergence of pathogens.</title>
        <authorList>
            <person name="Haridas S."/>
            <person name="Albert R."/>
            <person name="Binder M."/>
            <person name="Bloem J."/>
            <person name="Labutti K."/>
            <person name="Salamov A."/>
            <person name="Andreopoulos B."/>
            <person name="Baker S."/>
            <person name="Barry K."/>
            <person name="Bills G."/>
            <person name="Bluhm B."/>
            <person name="Cannon C."/>
            <person name="Castanera R."/>
            <person name="Culley D."/>
            <person name="Daum C."/>
            <person name="Ezra D."/>
            <person name="Gonzalez J."/>
            <person name="Henrissat B."/>
            <person name="Kuo A."/>
            <person name="Liang C."/>
            <person name="Lipzen A."/>
            <person name="Lutzoni F."/>
            <person name="Magnuson J."/>
            <person name="Mondo S."/>
            <person name="Nolan M."/>
            <person name="Ohm R."/>
            <person name="Pangilinan J."/>
            <person name="Park H.-J."/>
            <person name="Ramirez L."/>
            <person name="Alfaro M."/>
            <person name="Sun H."/>
            <person name="Tritt A."/>
            <person name="Yoshinaga Y."/>
            <person name="Zwiers L.-H."/>
            <person name="Turgeon B."/>
            <person name="Goodwin S."/>
            <person name="Spatafora J."/>
            <person name="Crous P."/>
            <person name="Grigoriev I."/>
        </authorList>
    </citation>
    <scope>NUCLEOTIDE SEQUENCE</scope>
    <source>
        <strain evidence="3">CBS 115976</strain>
    </source>
</reference>
<dbReference type="OrthoDB" id="3354387at2759"/>
<name>A0A6A6U1V4_9PEZI</name>
<evidence type="ECO:0000313" key="3">
    <source>
        <dbReference type="EMBL" id="KAF2665616.1"/>
    </source>
</evidence>
<proteinExistence type="inferred from homology"/>
<evidence type="ECO:0000256" key="2">
    <source>
        <dbReference type="ARBA" id="ARBA00022679"/>
    </source>
</evidence>
<keyword evidence="2" id="KW-0808">Transferase</keyword>
<accession>A0A6A6U1V4</accession>
<keyword evidence="4" id="KW-1185">Reference proteome</keyword>
<protein>
    <recommendedName>
        <fullName evidence="5">Aromatic prenyltransferase</fullName>
    </recommendedName>
</protein>
<dbReference type="EMBL" id="MU004240">
    <property type="protein sequence ID" value="KAF2665616.1"/>
    <property type="molecule type" value="Genomic_DNA"/>
</dbReference>
<evidence type="ECO:0000256" key="1">
    <source>
        <dbReference type="ARBA" id="ARBA00010209"/>
    </source>
</evidence>
<comment type="similarity">
    <text evidence="1">Belongs to the tryptophan dimethylallyltransferase family.</text>
</comment>
<organism evidence="3 4">
    <name type="scientific">Microthyrium microscopicum</name>
    <dbReference type="NCBI Taxonomy" id="703497"/>
    <lineage>
        <taxon>Eukaryota</taxon>
        <taxon>Fungi</taxon>
        <taxon>Dikarya</taxon>
        <taxon>Ascomycota</taxon>
        <taxon>Pezizomycotina</taxon>
        <taxon>Dothideomycetes</taxon>
        <taxon>Dothideomycetes incertae sedis</taxon>
        <taxon>Microthyriales</taxon>
        <taxon>Microthyriaceae</taxon>
        <taxon>Microthyrium</taxon>
    </lineage>
</organism>
<dbReference type="GO" id="GO:0016765">
    <property type="term" value="F:transferase activity, transferring alkyl or aryl (other than methyl) groups"/>
    <property type="evidence" value="ECO:0007669"/>
    <property type="project" value="InterPro"/>
</dbReference>
<dbReference type="Proteomes" id="UP000799302">
    <property type="component" value="Unassembled WGS sequence"/>
</dbReference>
<dbReference type="PANTHER" id="PTHR40627">
    <property type="entry name" value="INDOLE PRENYLTRANSFERASE TDIB-RELATED"/>
    <property type="match status" value="1"/>
</dbReference>
<dbReference type="PANTHER" id="PTHR40627:SF4">
    <property type="entry name" value="PRENYLTRANSFERASE ASQH1-RELATED"/>
    <property type="match status" value="1"/>
</dbReference>
<dbReference type="InterPro" id="IPR017795">
    <property type="entry name" value="ABBA_NscD-like"/>
</dbReference>
<dbReference type="GO" id="GO:0009820">
    <property type="term" value="P:alkaloid metabolic process"/>
    <property type="evidence" value="ECO:0007669"/>
    <property type="project" value="InterPro"/>
</dbReference>
<gene>
    <name evidence="3" type="ORF">BT63DRAFT_417162</name>
</gene>
<evidence type="ECO:0008006" key="5">
    <source>
        <dbReference type="Google" id="ProtNLM"/>
    </source>
</evidence>
<evidence type="ECO:0000313" key="4">
    <source>
        <dbReference type="Proteomes" id="UP000799302"/>
    </source>
</evidence>
<sequence>MRLRGRYLISNCELIINRPTILGEDHTPLQLELSISKSKMAVRVIFEPISATTGSSHDPINWIAPSKYIVRLVNKTYPVEMHWYDSLCSYMLLCYPNDARKSSHGLSQQVFAFDVDRLGRTRPKMKVYFNPNAKIMAELHVDEEHRPSYRQTLFRDALSSIGFAEPWSRIEEYLVQRAENGKQVFLDALSWDTCEPRKARMKIFIRSDCTSLEDLLSHITLGGTLANDKIHETELAAKEMWNAFKSHEQAVTVACGYELRRGQNEPVGVEFHFYLNDFGSSDEEIAQKLDSFLVGKMGKSPGWYKEMIEKFCSYRPLSSRTGVQLSVGSTVRHGNWDVTVHLSPEAYAPERRI</sequence>